<dbReference type="Proteomes" id="UP000309215">
    <property type="component" value="Unassembled WGS sequence"/>
</dbReference>
<keyword evidence="2" id="KW-1185">Reference proteome</keyword>
<comment type="caution">
    <text evidence="1">The sequence shown here is derived from an EMBL/GenBank/DDBJ whole genome shotgun (WGS) entry which is preliminary data.</text>
</comment>
<protein>
    <submittedName>
        <fullName evidence="1">Uncharacterized protein</fullName>
    </submittedName>
</protein>
<gene>
    <name evidence="1" type="ORF">E8A74_37810</name>
</gene>
<reference evidence="1 2" key="1">
    <citation type="submission" date="2019-04" db="EMBL/GenBank/DDBJ databases">
        <authorList>
            <person name="Li Y."/>
            <person name="Wang J."/>
        </authorList>
    </citation>
    <scope>NUCLEOTIDE SEQUENCE [LARGE SCALE GENOMIC DNA]</scope>
    <source>
        <strain evidence="1 2">DSM 14668</strain>
    </source>
</reference>
<dbReference type="EMBL" id="SSMQ01000056">
    <property type="protein sequence ID" value="TKC99488.1"/>
    <property type="molecule type" value="Genomic_DNA"/>
</dbReference>
<evidence type="ECO:0000313" key="2">
    <source>
        <dbReference type="Proteomes" id="UP000309215"/>
    </source>
</evidence>
<organism evidence="1 2">
    <name type="scientific">Polyangium fumosum</name>
    <dbReference type="NCBI Taxonomy" id="889272"/>
    <lineage>
        <taxon>Bacteria</taxon>
        <taxon>Pseudomonadati</taxon>
        <taxon>Myxococcota</taxon>
        <taxon>Polyangia</taxon>
        <taxon>Polyangiales</taxon>
        <taxon>Polyangiaceae</taxon>
        <taxon>Polyangium</taxon>
    </lineage>
</organism>
<name>A0A4U1IXX8_9BACT</name>
<dbReference type="RefSeq" id="WP_136933971.1">
    <property type="nucleotide sequence ID" value="NZ_SSMQ01000056.1"/>
</dbReference>
<evidence type="ECO:0000313" key="1">
    <source>
        <dbReference type="EMBL" id="TKC99488.1"/>
    </source>
</evidence>
<accession>A0A4U1IXX8</accession>
<dbReference type="AlphaFoldDB" id="A0A4U1IXX8"/>
<sequence length="83" mass="8664">MSTKASLHLARASKAAKLLKEATSQEEAALLLDAGLTELNAALAAAPKAIAERVQRVVNDIARQMMSVVHEDVLAEAAEAAQA</sequence>
<proteinExistence type="predicted"/>